<name>A0ABQ8Y049_9EUKA</name>
<dbReference type="Proteomes" id="UP001150062">
    <property type="component" value="Unassembled WGS sequence"/>
</dbReference>
<reference evidence="1" key="1">
    <citation type="submission" date="2022-08" db="EMBL/GenBank/DDBJ databases">
        <title>Novel sulfate-reducing endosymbionts in the free-living metamonad Anaeramoeba.</title>
        <authorList>
            <person name="Jerlstrom-Hultqvist J."/>
            <person name="Cepicka I."/>
            <person name="Gallot-Lavallee L."/>
            <person name="Salas-Leiva D."/>
            <person name="Curtis B.A."/>
            <person name="Zahonova K."/>
            <person name="Pipaliya S."/>
            <person name="Dacks J."/>
            <person name="Roger A.J."/>
        </authorList>
    </citation>
    <scope>NUCLEOTIDE SEQUENCE</scope>
    <source>
        <strain evidence="1">Schooner1</strain>
    </source>
</reference>
<accession>A0ABQ8Y049</accession>
<organism evidence="1 2">
    <name type="scientific">Anaeramoeba flamelloides</name>
    <dbReference type="NCBI Taxonomy" id="1746091"/>
    <lineage>
        <taxon>Eukaryota</taxon>
        <taxon>Metamonada</taxon>
        <taxon>Anaeramoebidae</taxon>
        <taxon>Anaeramoeba</taxon>
    </lineage>
</organism>
<dbReference type="EMBL" id="JAOAOG010000235">
    <property type="protein sequence ID" value="KAJ6237954.1"/>
    <property type="molecule type" value="Genomic_DNA"/>
</dbReference>
<evidence type="ECO:0000313" key="1">
    <source>
        <dbReference type="EMBL" id="KAJ6237954.1"/>
    </source>
</evidence>
<protein>
    <submittedName>
        <fullName evidence="1">Uncharacterized protein</fullName>
    </submittedName>
</protein>
<comment type="caution">
    <text evidence="1">The sequence shown here is derived from an EMBL/GenBank/DDBJ whole genome shotgun (WGS) entry which is preliminary data.</text>
</comment>
<gene>
    <name evidence="1" type="ORF">M0813_26431</name>
</gene>
<evidence type="ECO:0000313" key="2">
    <source>
        <dbReference type="Proteomes" id="UP001150062"/>
    </source>
</evidence>
<keyword evidence="2" id="KW-1185">Reference proteome</keyword>
<sequence>MRRKVRYKRLDMQPLAKQTGSSLNKISTCKGLQGIRGSGEKGGYRQWRHLLQSQVRWQCRHQWREIRVICMLEFVVENENRFFFRDGLDLHIEVPITVSDAILWWRNNSNNGLIRI</sequence>
<proteinExistence type="predicted"/>